<gene>
    <name evidence="2" type="ORF">L4923_13660</name>
</gene>
<reference evidence="2 3" key="1">
    <citation type="submission" date="2022-02" db="EMBL/GenBank/DDBJ databases">
        <title>Draft genome sequence of Mezorhizobium retamae strain IRAMC:0171 isolated from Retama raetam nodules.</title>
        <authorList>
            <person name="Bengaied R."/>
            <person name="Sbissi I."/>
            <person name="Huber K."/>
            <person name="Ghodbane F."/>
            <person name="Nouioui I."/>
            <person name="Tarhouni M."/>
            <person name="Gtari M."/>
        </authorList>
    </citation>
    <scope>NUCLEOTIDE SEQUENCE [LARGE SCALE GENOMIC DNA]</scope>
    <source>
        <strain evidence="2 3">IRAMC:0171</strain>
    </source>
</reference>
<evidence type="ECO:0000313" key="3">
    <source>
        <dbReference type="Proteomes" id="UP001201701"/>
    </source>
</evidence>
<dbReference type="RefSeq" id="WP_239365895.1">
    <property type="nucleotide sequence ID" value="NZ_JAKREW010000011.1"/>
</dbReference>
<dbReference type="CDD" id="cd00293">
    <property type="entry name" value="USP-like"/>
    <property type="match status" value="1"/>
</dbReference>
<comment type="similarity">
    <text evidence="1">Belongs to the universal stress protein A family.</text>
</comment>
<proteinExistence type="inferred from homology"/>
<sequence>MDYKTILVNLDIDGPVVPIITAAADLAERFQAKLIGFCAADAPLLVTGVEGGELATEAWQMIRKDIARDFERVRGEFEKIVGGKIEAHWRDSLEGPSQGLARAARFADLIVVSASEGAATGDAFRTCNPGSVVLQAGRPILIAAKDADRMLTKRVTVAWKDTREARRAVADAVPLLAAAEEVDIVAIAGEIDIWLRESLSDVASFLAGHGIKARTHAIEGTRDSNDLISFLKEHRTDLVVSGAYGHSRLREWVFGGVTRSLIDQTDLNRFFSN</sequence>
<comment type="caution">
    <text evidence="2">The sequence shown here is derived from an EMBL/GenBank/DDBJ whole genome shotgun (WGS) entry which is preliminary data.</text>
</comment>
<keyword evidence="3" id="KW-1185">Reference proteome</keyword>
<dbReference type="SUPFAM" id="SSF52402">
    <property type="entry name" value="Adenine nucleotide alpha hydrolases-like"/>
    <property type="match status" value="2"/>
</dbReference>
<name>A0ABS9QF70_9HYPH</name>
<dbReference type="PANTHER" id="PTHR46268">
    <property type="entry name" value="STRESS RESPONSE PROTEIN NHAX"/>
    <property type="match status" value="1"/>
</dbReference>
<dbReference type="Proteomes" id="UP001201701">
    <property type="component" value="Unassembled WGS sequence"/>
</dbReference>
<evidence type="ECO:0000313" key="2">
    <source>
        <dbReference type="EMBL" id="MCG7506065.1"/>
    </source>
</evidence>
<dbReference type="Gene3D" id="3.40.50.12370">
    <property type="match status" value="1"/>
</dbReference>
<dbReference type="EMBL" id="JAKREW010000011">
    <property type="protein sequence ID" value="MCG7506065.1"/>
    <property type="molecule type" value="Genomic_DNA"/>
</dbReference>
<organism evidence="2 3">
    <name type="scientific">Mesorhizobium retamae</name>
    <dbReference type="NCBI Taxonomy" id="2912854"/>
    <lineage>
        <taxon>Bacteria</taxon>
        <taxon>Pseudomonadati</taxon>
        <taxon>Pseudomonadota</taxon>
        <taxon>Alphaproteobacteria</taxon>
        <taxon>Hyphomicrobiales</taxon>
        <taxon>Phyllobacteriaceae</taxon>
        <taxon>Mesorhizobium</taxon>
    </lineage>
</organism>
<dbReference type="PANTHER" id="PTHR46268:SF15">
    <property type="entry name" value="UNIVERSAL STRESS PROTEIN HP_0031"/>
    <property type="match status" value="1"/>
</dbReference>
<protein>
    <submittedName>
        <fullName evidence="2">Universal stress protein</fullName>
    </submittedName>
</protein>
<accession>A0ABS9QF70</accession>
<evidence type="ECO:0000256" key="1">
    <source>
        <dbReference type="ARBA" id="ARBA00008791"/>
    </source>
</evidence>